<evidence type="ECO:0000313" key="2">
    <source>
        <dbReference type="EMBL" id="MBB4966479.1"/>
    </source>
</evidence>
<feature type="region of interest" description="Disordered" evidence="1">
    <location>
        <begin position="1"/>
        <end position="39"/>
    </location>
</feature>
<comment type="caution">
    <text evidence="2">The sequence shown here is derived from an EMBL/GenBank/DDBJ whole genome shotgun (WGS) entry which is preliminary data.</text>
</comment>
<dbReference type="AlphaFoldDB" id="A0A7W7T4K8"/>
<accession>A0A7W7T4K8</accession>
<organism evidence="2 3">
    <name type="scientific">Saccharothrix violaceirubra</name>
    <dbReference type="NCBI Taxonomy" id="413306"/>
    <lineage>
        <taxon>Bacteria</taxon>
        <taxon>Bacillati</taxon>
        <taxon>Actinomycetota</taxon>
        <taxon>Actinomycetes</taxon>
        <taxon>Pseudonocardiales</taxon>
        <taxon>Pseudonocardiaceae</taxon>
        <taxon>Saccharothrix</taxon>
    </lineage>
</organism>
<reference evidence="2 3" key="1">
    <citation type="submission" date="2020-08" db="EMBL/GenBank/DDBJ databases">
        <title>Sequencing the genomes of 1000 actinobacteria strains.</title>
        <authorList>
            <person name="Klenk H.-P."/>
        </authorList>
    </citation>
    <scope>NUCLEOTIDE SEQUENCE [LARGE SCALE GENOMIC DNA]</scope>
    <source>
        <strain evidence="2 3">DSM 45084</strain>
    </source>
</reference>
<evidence type="ECO:0000313" key="3">
    <source>
        <dbReference type="Proteomes" id="UP000542674"/>
    </source>
</evidence>
<dbReference type="EMBL" id="JACHJS010000001">
    <property type="protein sequence ID" value="MBB4966479.1"/>
    <property type="molecule type" value="Genomic_DNA"/>
</dbReference>
<dbReference type="Proteomes" id="UP000542674">
    <property type="component" value="Unassembled WGS sequence"/>
</dbReference>
<sequence length="136" mass="15036">MEELRREPPPTFERNTGRKTHGRWIAPGGSAQPAVSGHDEWTPKVNEILADQGCPRLPVATSADVELKLAARMRVQRADDPAMRHVSLVLNRAPCEGTLGCDKLLPVVLPEGYTLSVYGPNGYYEKFSGGKSPWRR</sequence>
<dbReference type="InterPro" id="IPR032724">
    <property type="entry name" value="SCP1.201-like"/>
</dbReference>
<name>A0A7W7T4K8_9PSEU</name>
<proteinExistence type="predicted"/>
<gene>
    <name evidence="2" type="ORF">F4559_003838</name>
</gene>
<dbReference type="Pfam" id="PF14428">
    <property type="entry name" value="DddA-like"/>
    <property type="match status" value="1"/>
</dbReference>
<protein>
    <recommendedName>
        <fullName evidence="4">Nucleic acid/nucleotide deaminase of polymorphic system toxin</fullName>
    </recommendedName>
</protein>
<evidence type="ECO:0000256" key="1">
    <source>
        <dbReference type="SAM" id="MobiDB-lite"/>
    </source>
</evidence>
<keyword evidence="3" id="KW-1185">Reference proteome</keyword>
<evidence type="ECO:0008006" key="4">
    <source>
        <dbReference type="Google" id="ProtNLM"/>
    </source>
</evidence>